<dbReference type="InterPro" id="IPR015927">
    <property type="entry name" value="Peptidase_S24_S26A/B/C"/>
</dbReference>
<dbReference type="GO" id="GO:0003677">
    <property type="term" value="F:DNA binding"/>
    <property type="evidence" value="ECO:0007669"/>
    <property type="project" value="UniProtKB-KW"/>
</dbReference>
<keyword evidence="3" id="KW-0804">Transcription</keyword>
<evidence type="ECO:0000256" key="2">
    <source>
        <dbReference type="ARBA" id="ARBA00023125"/>
    </source>
</evidence>
<name>A0A425Y6Z6_9BACT</name>
<comment type="caution">
    <text evidence="5">The sequence shown here is derived from an EMBL/GenBank/DDBJ whole genome shotgun (WGS) entry which is preliminary data.</text>
</comment>
<protein>
    <submittedName>
        <fullName evidence="5">Helix-turn-helix transcriptional regulator</fullName>
    </submittedName>
</protein>
<dbReference type="InterPro" id="IPR036286">
    <property type="entry name" value="LexA/Signal_pep-like_sf"/>
</dbReference>
<dbReference type="SUPFAM" id="SSF51306">
    <property type="entry name" value="LexA/Signal peptidase"/>
    <property type="match status" value="1"/>
</dbReference>
<dbReference type="OrthoDB" id="796548at2"/>
<evidence type="ECO:0000256" key="3">
    <source>
        <dbReference type="ARBA" id="ARBA00023163"/>
    </source>
</evidence>
<feature type="domain" description="Peptidase S24/S26A/S26B/S26C" evidence="4">
    <location>
        <begin position="129"/>
        <end position="209"/>
    </location>
</feature>
<keyword evidence="6" id="KW-1185">Reference proteome</keyword>
<dbReference type="Pfam" id="PF00717">
    <property type="entry name" value="Peptidase_S24"/>
    <property type="match status" value="1"/>
</dbReference>
<dbReference type="Proteomes" id="UP000285794">
    <property type="component" value="Unassembled WGS sequence"/>
</dbReference>
<sequence length="226" mass="25421">MDKILAPIKGRILEFAEEQQITKKLFFEKLNVSASNFRSQSLKSEVGSDVLAKISSTFPNINLVWLLTGKGEMLLSGEEKVINELTPCVSPESGLGVPYYDVDFSGGFNAIFNNQTLLPDHNIVFAPFKDAQLWCNVTGNSMAEKINHGDIIALKELTNWEENVLFGEIYAVVTDHIRTIKIIRKSNNEDNYRLVPINTNEFDENEVQKSSILNVFTVLGAIKKFF</sequence>
<evidence type="ECO:0000259" key="4">
    <source>
        <dbReference type="Pfam" id="PF00717"/>
    </source>
</evidence>
<dbReference type="Gene3D" id="2.10.109.10">
    <property type="entry name" value="Umud Fragment, subunit A"/>
    <property type="match status" value="1"/>
</dbReference>
<dbReference type="RefSeq" id="WP_125029534.1">
    <property type="nucleotide sequence ID" value="NZ_JAPXVP010000002.1"/>
</dbReference>
<evidence type="ECO:0000313" key="6">
    <source>
        <dbReference type="Proteomes" id="UP000285794"/>
    </source>
</evidence>
<reference evidence="5 6" key="1">
    <citation type="submission" date="2018-07" db="EMBL/GenBank/DDBJ databases">
        <title>Draft genome sequence of Ancylomarina sp. M1P.</title>
        <authorList>
            <person name="Yadav S."/>
            <person name="Villanueva L."/>
            <person name="Damste J.S.S."/>
        </authorList>
    </citation>
    <scope>NUCLEOTIDE SEQUENCE [LARGE SCALE GENOMIC DNA]</scope>
    <source>
        <strain evidence="5 6">M1P</strain>
    </source>
</reference>
<gene>
    <name evidence="5" type="ORF">DWB61_03670</name>
</gene>
<accession>A0A425Y6Z6</accession>
<dbReference type="PANTHER" id="PTHR40661">
    <property type="match status" value="1"/>
</dbReference>
<dbReference type="AlphaFoldDB" id="A0A425Y6Z6"/>
<proteinExistence type="predicted"/>
<dbReference type="PANTHER" id="PTHR40661:SF1">
    <property type="entry name" value="HTH CRO_C1-TYPE DOMAIN-CONTAINING PROTEIN"/>
    <property type="match status" value="1"/>
</dbReference>
<keyword evidence="1" id="KW-0805">Transcription regulation</keyword>
<evidence type="ECO:0000256" key="1">
    <source>
        <dbReference type="ARBA" id="ARBA00023015"/>
    </source>
</evidence>
<dbReference type="CDD" id="cd06462">
    <property type="entry name" value="Peptidase_S24_S26"/>
    <property type="match status" value="1"/>
</dbReference>
<dbReference type="EMBL" id="QQWG01000002">
    <property type="protein sequence ID" value="RRG24224.1"/>
    <property type="molecule type" value="Genomic_DNA"/>
</dbReference>
<keyword evidence="2" id="KW-0238">DNA-binding</keyword>
<organism evidence="5 6">
    <name type="scientific">Ancylomarina euxinus</name>
    <dbReference type="NCBI Taxonomy" id="2283627"/>
    <lineage>
        <taxon>Bacteria</taxon>
        <taxon>Pseudomonadati</taxon>
        <taxon>Bacteroidota</taxon>
        <taxon>Bacteroidia</taxon>
        <taxon>Marinilabiliales</taxon>
        <taxon>Marinifilaceae</taxon>
        <taxon>Ancylomarina</taxon>
    </lineage>
</organism>
<evidence type="ECO:0000313" key="5">
    <source>
        <dbReference type="EMBL" id="RRG24224.1"/>
    </source>
</evidence>